<comment type="caution">
    <text evidence="2">The sequence shown here is derived from an EMBL/GenBank/DDBJ whole genome shotgun (WGS) entry which is preliminary data.</text>
</comment>
<reference evidence="2 3" key="1">
    <citation type="submission" date="2024-01" db="EMBL/GenBank/DDBJ databases">
        <authorList>
            <person name="Alioto T."/>
            <person name="Alioto T."/>
            <person name="Gomez Garrido J."/>
        </authorList>
    </citation>
    <scope>NUCLEOTIDE SEQUENCE [LARGE SCALE GENOMIC DNA]</scope>
</reference>
<protein>
    <submittedName>
        <fullName evidence="2">Uncharacterized protein</fullName>
    </submittedName>
</protein>
<evidence type="ECO:0000313" key="3">
    <source>
        <dbReference type="Proteomes" id="UP001314229"/>
    </source>
</evidence>
<dbReference type="EMBL" id="CAWUFR010000001">
    <property type="protein sequence ID" value="CAK6949668.1"/>
    <property type="molecule type" value="Genomic_DNA"/>
</dbReference>
<feature type="region of interest" description="Disordered" evidence="1">
    <location>
        <begin position="49"/>
        <end position="77"/>
    </location>
</feature>
<proteinExistence type="predicted"/>
<gene>
    <name evidence="2" type="ORF">FSCOSCO3_A025661</name>
</gene>
<keyword evidence="3" id="KW-1185">Reference proteome</keyword>
<evidence type="ECO:0000313" key="2">
    <source>
        <dbReference type="EMBL" id="CAK6949668.1"/>
    </source>
</evidence>
<sequence length="183" mass="20682">MINEASAPLPGIHLQELLCWSCGDLLRLQYRLLTPATTNMEKKISVDTERFERQRGSRVDNKTHRPTLQSVQNGPHPEGMDELLITLLLSHHCVDWLERLRTRDSQTYALAGSLFTYASLPSGGESNTASFGWMRFIRTVMKTRRALGHNRRRQGDTDEWLKVRSLQSAGEGRLSGCNSAVCV</sequence>
<dbReference type="AlphaFoldDB" id="A0AAV1MS98"/>
<feature type="compositionally biased region" description="Basic and acidic residues" evidence="1">
    <location>
        <begin position="49"/>
        <end position="63"/>
    </location>
</feature>
<dbReference type="Proteomes" id="UP001314229">
    <property type="component" value="Unassembled WGS sequence"/>
</dbReference>
<organism evidence="2 3">
    <name type="scientific">Scomber scombrus</name>
    <name type="common">Atlantic mackerel</name>
    <name type="synonym">Scomber vernalis</name>
    <dbReference type="NCBI Taxonomy" id="13677"/>
    <lineage>
        <taxon>Eukaryota</taxon>
        <taxon>Metazoa</taxon>
        <taxon>Chordata</taxon>
        <taxon>Craniata</taxon>
        <taxon>Vertebrata</taxon>
        <taxon>Euteleostomi</taxon>
        <taxon>Actinopterygii</taxon>
        <taxon>Neopterygii</taxon>
        <taxon>Teleostei</taxon>
        <taxon>Neoteleostei</taxon>
        <taxon>Acanthomorphata</taxon>
        <taxon>Pelagiaria</taxon>
        <taxon>Scombriformes</taxon>
        <taxon>Scombridae</taxon>
        <taxon>Scomber</taxon>
    </lineage>
</organism>
<name>A0AAV1MS98_SCOSC</name>
<evidence type="ECO:0000256" key="1">
    <source>
        <dbReference type="SAM" id="MobiDB-lite"/>
    </source>
</evidence>
<accession>A0AAV1MS98</accession>